<dbReference type="OrthoDB" id="7405877at2"/>
<accession>H0HQC9</accession>
<dbReference type="Proteomes" id="UP000003250">
    <property type="component" value="Unassembled WGS sequence"/>
</dbReference>
<evidence type="ECO:0000313" key="3">
    <source>
        <dbReference type="Proteomes" id="UP000003250"/>
    </source>
</evidence>
<proteinExistence type="predicted"/>
<feature type="transmembrane region" description="Helical" evidence="1">
    <location>
        <begin position="80"/>
        <end position="97"/>
    </location>
</feature>
<feature type="transmembrane region" description="Helical" evidence="1">
    <location>
        <begin position="57"/>
        <end position="74"/>
    </location>
</feature>
<gene>
    <name evidence="2" type="ORF">MAXJ12_11797</name>
</gene>
<evidence type="ECO:0000313" key="2">
    <source>
        <dbReference type="EMBL" id="EHK57051.1"/>
    </source>
</evidence>
<sequence>MKLLFKREQSSGTTGTVKFKLWGKIELEEQEEEIIRRYAFDKAVLIDAFQPELMRKSAYVGAAGFLAVVVLVNAAVGLSAAMFLALFAGAGAGYFYYDRKRDTVFVRDLMHGRYFSCDSVVELARKEAWLGNITAYLRQVMESAKHWGGTETVPIPVLAREDAKELIVRRQ</sequence>
<keyword evidence="3" id="KW-1185">Reference proteome</keyword>
<keyword evidence="1" id="KW-0472">Membrane</keyword>
<dbReference type="PATRIC" id="fig|1107882.3.peg.2315"/>
<organism evidence="2 3">
    <name type="scientific">Mesorhizobium alhagi CCNWXJ12-2</name>
    <dbReference type="NCBI Taxonomy" id="1107882"/>
    <lineage>
        <taxon>Bacteria</taxon>
        <taxon>Pseudomonadati</taxon>
        <taxon>Pseudomonadota</taxon>
        <taxon>Alphaproteobacteria</taxon>
        <taxon>Hyphomicrobiales</taxon>
        <taxon>Phyllobacteriaceae</taxon>
        <taxon>Allomesorhizobium</taxon>
    </lineage>
</organism>
<keyword evidence="1" id="KW-1133">Transmembrane helix</keyword>
<name>H0HQC9_9HYPH</name>
<protein>
    <submittedName>
        <fullName evidence="2">Uncharacterized protein</fullName>
    </submittedName>
</protein>
<dbReference type="AlphaFoldDB" id="H0HQC9"/>
<reference evidence="2 3" key="1">
    <citation type="journal article" date="2012" name="J. Bacteriol.">
        <title>Draft Genome Sequence of Mesorhizobium alhagi CCNWXJ12-2T, a Novel Salt-Resistant Species Isolated from the Desert of Northwestern China.</title>
        <authorList>
            <person name="Zhou M."/>
            <person name="Chen W."/>
            <person name="Chen H."/>
            <person name="Wei G."/>
        </authorList>
    </citation>
    <scope>NUCLEOTIDE SEQUENCE [LARGE SCALE GENOMIC DNA]</scope>
    <source>
        <strain evidence="2 3">CCNWXJ12-2</strain>
    </source>
</reference>
<dbReference type="EMBL" id="AHAM01000088">
    <property type="protein sequence ID" value="EHK57051.1"/>
    <property type="molecule type" value="Genomic_DNA"/>
</dbReference>
<evidence type="ECO:0000256" key="1">
    <source>
        <dbReference type="SAM" id="Phobius"/>
    </source>
</evidence>
<dbReference type="RefSeq" id="WP_008835990.1">
    <property type="nucleotide sequence ID" value="NZ_AHAM01000088.1"/>
</dbReference>
<keyword evidence="1" id="KW-0812">Transmembrane</keyword>